<feature type="compositionally biased region" description="Low complexity" evidence="6">
    <location>
        <begin position="84"/>
        <end position="97"/>
    </location>
</feature>
<evidence type="ECO:0000256" key="4">
    <source>
        <dbReference type="ARBA" id="ARBA00022729"/>
    </source>
</evidence>
<dbReference type="Gene3D" id="2.60.40.740">
    <property type="match status" value="7"/>
</dbReference>
<keyword evidence="7" id="KW-0812">Transmembrane</keyword>
<feature type="compositionally biased region" description="Acidic residues" evidence="6">
    <location>
        <begin position="3322"/>
        <end position="3360"/>
    </location>
</feature>
<dbReference type="Gene3D" id="2.60.40.10">
    <property type="entry name" value="Immunoglobulins"/>
    <property type="match status" value="2"/>
</dbReference>
<keyword evidence="5" id="KW-0572">Peptidoglycan-anchor</keyword>
<dbReference type="InterPro" id="IPR008454">
    <property type="entry name" value="Collagen-bd_Cna-like_B-typ_dom"/>
</dbReference>
<evidence type="ECO:0000256" key="2">
    <source>
        <dbReference type="ARBA" id="ARBA00022512"/>
    </source>
</evidence>
<dbReference type="EMBL" id="ADNT01000097">
    <property type="protein sequence ID" value="EFG49075.1"/>
    <property type="molecule type" value="Genomic_DNA"/>
</dbReference>
<evidence type="ECO:0000313" key="10">
    <source>
        <dbReference type="Proteomes" id="UP000003764"/>
    </source>
</evidence>
<proteinExistence type="predicted"/>
<evidence type="ECO:0000259" key="8">
    <source>
        <dbReference type="PROSITE" id="PS50847"/>
    </source>
</evidence>
<feature type="transmembrane region" description="Helical" evidence="7">
    <location>
        <begin position="3401"/>
        <end position="3420"/>
    </location>
</feature>
<dbReference type="Pfam" id="PF05738">
    <property type="entry name" value="Cna_B"/>
    <property type="match status" value="16"/>
</dbReference>
<dbReference type="Pfam" id="PF05737">
    <property type="entry name" value="Collagen_bind"/>
    <property type="match status" value="4"/>
</dbReference>
<feature type="transmembrane region" description="Helical" evidence="7">
    <location>
        <begin position="12"/>
        <end position="37"/>
    </location>
</feature>
<keyword evidence="2" id="KW-0134">Cell wall</keyword>
<dbReference type="Proteomes" id="UP000003764">
    <property type="component" value="Unassembled WGS sequence"/>
</dbReference>
<dbReference type="InterPro" id="IPR019931">
    <property type="entry name" value="LPXTG_anchor"/>
</dbReference>
<name>A0ABN0A770_AERVM</name>
<evidence type="ECO:0000256" key="5">
    <source>
        <dbReference type="ARBA" id="ARBA00023088"/>
    </source>
</evidence>
<sequence>MEGTKMGKIAKYFRVFIVMLFTANIFIEPAIALASVYGQGDSSLETSSEVSEDIESNLTPEVDVLEDDSLEVSSSSQETKPIVEETTNETSVSSESTTSEESETSASSAEKNSVEESGEELQPVTTIELGAADTENLKTGSEIKVPVYITNTQASLENAIIRFTVDNQYIEQFDNNKAYFPDANEGASNVYSKDNQLIIEYKLGDLASDYANATTLNLQTKDNGFMPNGAQVSVKAEVVQNAQVIMATNYRQYNFVSRQPKVTAQAKTSETKGSADDEDGPAQQVALSYEISYEDTGIGNGTGQSTIETYVISTKVPENLKFDAENSKGWKYDEASRIATYSGSLPYSVYTSPYKSADNLVLLPIDQKEQVSEDIYTTLSINYDNGDQDEKSVQTPITLDQQIQTENTKLVQRQAINNEEVNLITGFEFSFTTTAGNTIQVENGDELTLDPSELNAVLLKYTFQKPDTLDIQDGQTFTYALPEIAHGVTGSGKIEIEGVTVATFNAESNQLVLTFTEAVNDYDNVDMYVNISGEFNTEIFNEKEEITVEVPYQDDTSYTVIIRADKEDYEGTDKKTAGFQYILGDNGEKIEVQRNPTHIDWTVRVNDSMAEISQAKVIDDLGEYLSIEPNSFKIERIVRNFKNEEIGREEVEGLEATITGAGFELNIGDINDAYDITYTTAITRPGGGGVHTINNKARILLDGNENNVSDNFTGVWSKDLPIITKTGNFNAPDKIAWEVKYNYGRENLGIVNLTDILSQGSLIEDSVQIFEVDTDLDGNELSVKNIPVQLSKDLAGNTVFSNLDAEGKAYKIQFASDVPVGLNNVDIKNEVHDDLPQPNRAEATVQVNTIPSGGKVGNQGVDDEGNPYVDWTITMNSEKLNVPSINVKDVFSSDHLEFDTEDTDLYKLLQDDKEVTNFDITPYTHADGRTGFELNITEAGPHTYKFIYRTYYTELGMQQPELANNAELVFGDGQGTGIGETIHSGATLTGPKAGIKKSGKYVLNSDQSKQEIEWTITFNTSKIKLKNPIIKDLFESTNYSYISGSLQVKENDTNFTDYSLDMKAASGFELEINRAETNAVYTIIYRTTADDAGNKTQTNKATLEWQGGKETADASVNKRVAGSNKNGQVVINEDGTKQVNWTINFNTNKNILNNFKLTDTFTPTTSTVKDIQIKSGGKDVTGEFNVSTPSNGQFAISKDKLNAQSYQLTYSTTLSPTEEQQEVKNTAKIEYTGNTESRDKSIAKPTLNIDKKAVGITNGENDADKLITWELNANTDNEKYFVNLHNATIDDVIPEDQELVSGSFKIIRVKDNKDVTQDVTIDVSGNNQFKINLPDGPYQYKIIYQTKILMFPSVNKEKIDRYTNEATLTSRPENSDPITDKAAAHIDYFGGKAIVNTDKVGEQNEDTENIDWRLTVNPNKLPIHDAVISDQLDGLQTYVQDSIKLYDSKGNEVTDYTVNLAEDKRSFTINLGYINDSYTVTYATRLNPNLIGIYNVKNAVKLVGGQEQKQISESTVTTRTQQWFFGGGGSGRTLDMHFQKLDVDSGKPLEGVEFTLYRVKNDGSREKVTTFKTDENGSKELQSQRAGRYILEETTALPDYTKTEPIYLIYGYGEKGNITINIADSSWNPDKFKEQNTDGLIINNEKQKVDVQANKNWIGGANDHPTVYFELYRQVGNGDVEKVPGAALKELPNAVTSVTWEKMAAKDSQGNEYKFSVKEVDQNGQALNLENYEKAEDGLTVTNTAKPTDITVSKKWDDAENQDGIRPNKVQVQLIANGKNIGEPVTLNKDNWSYTFTGLPTHENGQPIDYSVVEVNPTDGYQPTVTKAENRKDLILTNSYQPEKTFVTVDKKWDDANNQDGKRPNEVVVQLLADGVAKGEPVKLSAENGWTYTWDNLPAKSAGKEIHYQVEEKSVADYETTIAEDGDRIIITNSRSPQVMNIPVSKVWNDANNQDGKRPEEVTIHLLANGTVVDSVKLSEENNWQHHFENKPVFNNGQEITYTLTEDTVLDYSTSIKEGVITNSYTPAETSVTVTKEWDDAENQDGIRPESIEVVLTANGKETEHTATLSQEGNWTATWSGLPLKESGKEITYSVKELSLPEGYETTVNDENHGNVIITNTYQPKETSLTVNKVWNDDDNRDGLRKDSVEVQLTDGNQNIGDPITLNKENDWTYTWNKLPVNAKGNPIAYEVVEINVPEGYQATTSDISNGEVTLTNNHEVATRDIAVNKVWDDSDNQDGLRPEDIEVQLTANGKDYGEPVTLNQDNNWTHQWTDLLVNESGESIVYEVKEIGSQDGYTQTVDNQGTEHISLINQHSPAVTTLSVNKVWEDGDNQDGLRPDAIEVQLLANNEPIGNIVPLSVENNWTYTWTDLAVNHAGEAITYEVVELNNIEGYQTDISEVKDGQITITNSHTPAVTEKTVTKKWDDSDNQDGIRPDIVSVNLLANDEIIEHVDLSAENDWTHQFTGLPVYDNGQEIVYSFTEEPVEHYETSIKDGVITNVYLPKETAITVSKEWDDVNNQDGLRPVDVQVALLANGKETGEIVTLNEANNWTATWDGLALNDKGQMIEYTVVETSEAKGYTSAVGELKDGQIVLTNTHTPAVKDVTVNKVWNDSNNQDGIRPDRVKVQLYANGEPQGTIVEIEQTNNWTYTWTNLPVNANGQEIDYTVTEEPVVGYDHVISEEANNQFTITNSHIPAVKEFKVNKEWDDFDNQDGLRPDNISVQLQANGENIGEAVTLSADNDWSYNWSNLPVFQSGQPVTYEVVETPVNGYVQTVEYLNGNAVVTNKHTPLVKDLSISKKWVDGDNQDGNRPDSIQVALLANGKATGQELTLSEATNWVGEWHNLPVNAAGVKVEYSVVEIDKADEYEVSLDKSNPSEFILTNSYEPAETSVSVNKVWDDANNQDGVRPDEVTINLLADGHVVDSTTLSEANNWQHEFTRLPLKDNGNDITYTFTENTVENYSTTISGKTVTNSYTPGKTSVTVTKSWNDSNNQDGNRPENIEVTLLADGQPTKQVATLDAKNDWTYTWDNLSLKNNGQNIEYSVVENNADEIYQVTVDDSNHGNIILTNNYTPAEKAITVNKVWDDADNKDGIRPEEVSVQLLANGEPQGKPVKVSADSDWRYTWTGLPVNQAGKSINYDIVEVDVAKGYEATISEAKDKIITVKNTHTPYKRVSVGDYIWIDENKDGLQDSTDIPLAGIVLTIEDEAGNPVTDVDGNLVGPQTTDGKGYYSFDNLPADKTYVVRIDREASAKALEGLEPTSEGVGNDKAIDSSTWTATSRHLVEDGDRDPTLDFGFVRKVEEPEEPVEPEKPVEPEVPVEPEEPVEPEVPVEPEEPVEPEVPVEPEEPEEIETPESPETPGKSESSKASNMPSKQSVSSETEESDSLPATGYESRAWIGLTIFVTGLGLFVSGFIKSKRRKQ</sequence>
<dbReference type="InterPro" id="IPR013783">
    <property type="entry name" value="Ig-like_fold"/>
</dbReference>
<dbReference type="Gene3D" id="2.60.40.1140">
    <property type="entry name" value="Collagen-binding surface protein Cna, B-type domain"/>
    <property type="match status" value="16"/>
</dbReference>
<feature type="region of interest" description="Disordered" evidence="6">
    <location>
        <begin position="3306"/>
        <end position="3394"/>
    </location>
</feature>
<dbReference type="PROSITE" id="PS50847">
    <property type="entry name" value="GRAM_POS_ANCHORING"/>
    <property type="match status" value="1"/>
</dbReference>
<keyword evidence="10" id="KW-1185">Reference proteome</keyword>
<dbReference type="Gene3D" id="2.60.40.1280">
    <property type="match status" value="1"/>
</dbReference>
<evidence type="ECO:0000256" key="7">
    <source>
        <dbReference type="SAM" id="Phobius"/>
    </source>
</evidence>
<evidence type="ECO:0000256" key="3">
    <source>
        <dbReference type="ARBA" id="ARBA00022525"/>
    </source>
</evidence>
<organism evidence="9 10">
    <name type="scientific">Aerococcus viridans (strain ATCC 11563 / DSM 20340 / CCUG 4311 / JCM 20461 / NBRC 12219 / NCTC 8251 / M1)</name>
    <dbReference type="NCBI Taxonomy" id="655812"/>
    <lineage>
        <taxon>Bacteria</taxon>
        <taxon>Bacillati</taxon>
        <taxon>Bacillota</taxon>
        <taxon>Bacilli</taxon>
        <taxon>Lactobacillales</taxon>
        <taxon>Aerococcaceae</taxon>
        <taxon>Aerococcus</taxon>
    </lineage>
</organism>
<dbReference type="Pfam" id="PF17961">
    <property type="entry name" value="Big_8"/>
    <property type="match status" value="1"/>
</dbReference>
<comment type="caution">
    <text evidence="9">The sequence shown here is derived from an EMBL/GenBank/DDBJ whole genome shotgun (WGS) entry which is preliminary data.</text>
</comment>
<feature type="region of interest" description="Disordered" evidence="6">
    <location>
        <begin position="261"/>
        <end position="281"/>
    </location>
</feature>
<dbReference type="SUPFAM" id="SSF49401">
    <property type="entry name" value="Bacterial adhesins"/>
    <property type="match status" value="8"/>
</dbReference>
<feature type="compositionally biased region" description="Polar residues" evidence="6">
    <location>
        <begin position="3367"/>
        <end position="3384"/>
    </location>
</feature>
<dbReference type="SUPFAM" id="SSF117074">
    <property type="entry name" value="Hypothetical protein PA1324"/>
    <property type="match status" value="1"/>
</dbReference>
<protein>
    <submittedName>
        <fullName evidence="9">LPXTG-motif cell wall anchor domain protein</fullName>
    </submittedName>
</protein>
<evidence type="ECO:0000313" key="9">
    <source>
        <dbReference type="EMBL" id="EFG49075.1"/>
    </source>
</evidence>
<accession>A0ABN0A770</accession>
<dbReference type="CDD" id="cd00222">
    <property type="entry name" value="CollagenBindB"/>
    <property type="match status" value="15"/>
</dbReference>
<evidence type="ECO:0000256" key="1">
    <source>
        <dbReference type="ARBA" id="ARBA00004168"/>
    </source>
</evidence>
<feature type="domain" description="Gram-positive cocci surface proteins LPxTG" evidence="8">
    <location>
        <begin position="3392"/>
        <end position="3427"/>
    </location>
</feature>
<dbReference type="InterPro" id="IPR008456">
    <property type="entry name" value="Collagen-bd_dom"/>
</dbReference>
<dbReference type="InterPro" id="IPR041171">
    <property type="entry name" value="SDR_Ig"/>
</dbReference>
<evidence type="ECO:0000256" key="6">
    <source>
        <dbReference type="SAM" id="MobiDB-lite"/>
    </source>
</evidence>
<dbReference type="InterPro" id="IPR041033">
    <property type="entry name" value="SpaA_PFL_dom_1"/>
</dbReference>
<keyword evidence="4" id="KW-0732">Signal</keyword>
<dbReference type="SUPFAM" id="SSF49478">
    <property type="entry name" value="Cna protein B-type domain"/>
    <property type="match status" value="17"/>
</dbReference>
<feature type="region of interest" description="Disordered" evidence="6">
    <location>
        <begin position="42"/>
        <end position="133"/>
    </location>
</feature>
<dbReference type="InterPro" id="IPR033764">
    <property type="entry name" value="Sdr_B"/>
</dbReference>
<dbReference type="InterPro" id="IPR008966">
    <property type="entry name" value="Adhesion_dom_sf"/>
</dbReference>
<reference evidence="9 10" key="1">
    <citation type="submission" date="2010-04" db="EMBL/GenBank/DDBJ databases">
        <authorList>
            <person name="Muzny D."/>
            <person name="Qin X."/>
            <person name="Deng J."/>
            <person name="Jiang H."/>
            <person name="Liu Y."/>
            <person name="Qu J."/>
            <person name="Song X.-Z."/>
            <person name="Zhang L."/>
            <person name="Thornton R."/>
            <person name="Coyle M."/>
            <person name="Francisco L."/>
            <person name="Jackson L."/>
            <person name="Javaid M."/>
            <person name="Korchina V."/>
            <person name="Kovar C."/>
            <person name="Mata R."/>
            <person name="Mathew T."/>
            <person name="Ngo R."/>
            <person name="Nguyen L."/>
            <person name="Nguyen N."/>
            <person name="Okwuonu G."/>
            <person name="Ongeri F."/>
            <person name="Pham C."/>
            <person name="Simmons D."/>
            <person name="Wilczek-Boney K."/>
            <person name="Hale W."/>
            <person name="Jakkamsetti A."/>
            <person name="Pham P."/>
            <person name="Ruth R."/>
            <person name="San Lucas F."/>
            <person name="Warren J."/>
            <person name="Zhang J."/>
            <person name="Zhao Z."/>
            <person name="Zhou C."/>
            <person name="Zhu D."/>
            <person name="Lee S."/>
            <person name="Bess C."/>
            <person name="Blankenburg K."/>
            <person name="Forbes L."/>
            <person name="Fu Q."/>
            <person name="Gubbala S."/>
            <person name="Hirani K."/>
            <person name="Jayaseelan J.C."/>
            <person name="Lara F."/>
            <person name="Munidasa M."/>
            <person name="Palculict T."/>
            <person name="Patil S."/>
            <person name="Pu L.-L."/>
            <person name="Saada N."/>
            <person name="Tang L."/>
            <person name="Weissenberger G."/>
            <person name="Zhu Y."/>
            <person name="Hemphill L."/>
            <person name="Shang Y."/>
            <person name="Youmans B."/>
            <person name="Ayvaz T."/>
            <person name="Ross M."/>
            <person name="Santibanez J."/>
            <person name="Aqrawi P."/>
            <person name="Gross S."/>
            <person name="Joshi V."/>
            <person name="Fowler G."/>
            <person name="Nazareth L."/>
            <person name="Reid J."/>
            <person name="Worley K."/>
            <person name="Petrosino J."/>
            <person name="Highlander S."/>
            <person name="Gibbs R."/>
            <person name="Gibbs R."/>
        </authorList>
    </citation>
    <scope>NUCLEOTIDE SEQUENCE [LARGE SCALE GENOMIC DNA]</scope>
    <source>
        <strain evidence="9 10">ATCC 11563</strain>
    </source>
</reference>
<dbReference type="InterPro" id="IPR011252">
    <property type="entry name" value="Fibrogen-bd_dom1"/>
</dbReference>
<dbReference type="Pfam" id="PF17210">
    <property type="entry name" value="SdrD_B"/>
    <property type="match status" value="1"/>
</dbReference>
<gene>
    <name evidence="9" type="ORF">HMPREF0061_1573</name>
</gene>
<keyword evidence="7" id="KW-1133">Transmembrane helix</keyword>
<dbReference type="Pfam" id="PF17802">
    <property type="entry name" value="SpaA"/>
    <property type="match status" value="1"/>
</dbReference>
<comment type="subcellular location">
    <subcellularLocation>
        <location evidence="1">Secreted</location>
        <location evidence="1">Cell wall</location>
        <topology evidence="1">Peptidoglycan-anchor</topology>
    </subcellularLocation>
</comment>
<keyword evidence="3" id="KW-0964">Secreted</keyword>
<keyword evidence="7" id="KW-0472">Membrane</keyword>